<evidence type="ECO:0000313" key="1">
    <source>
        <dbReference type="EMBL" id="GIF92245.1"/>
    </source>
</evidence>
<sequence>MDFPVWDARTSLPVNAPARCGVQGEDEGRPELVSVSIWRCDQTGRAVHTTSFRPPASPRDMAADVALALAEPLSRLQGGELRDVTREVVSGALHREARSSTLIVDGQPVPATRFEFTGGLTVEASNDPSACVAVAALGVPIPALVTAAADTWQTAAAEAVNA</sequence>
<dbReference type="EMBL" id="BONG01000043">
    <property type="protein sequence ID" value="GIF92245.1"/>
    <property type="molecule type" value="Genomic_DNA"/>
</dbReference>
<dbReference type="AlphaFoldDB" id="A0A8J3NTQ7"/>
<keyword evidence="2" id="KW-1185">Reference proteome</keyword>
<organism evidence="1 2">
    <name type="scientific">Catellatospora chokoriensis</name>
    <dbReference type="NCBI Taxonomy" id="310353"/>
    <lineage>
        <taxon>Bacteria</taxon>
        <taxon>Bacillati</taxon>
        <taxon>Actinomycetota</taxon>
        <taxon>Actinomycetes</taxon>
        <taxon>Micromonosporales</taxon>
        <taxon>Micromonosporaceae</taxon>
        <taxon>Catellatospora</taxon>
    </lineage>
</organism>
<dbReference type="Proteomes" id="UP000619293">
    <property type="component" value="Unassembled WGS sequence"/>
</dbReference>
<reference evidence="1 2" key="1">
    <citation type="submission" date="2021-01" db="EMBL/GenBank/DDBJ databases">
        <title>Whole genome shotgun sequence of Catellatospora chokoriensis NBRC 107358.</title>
        <authorList>
            <person name="Komaki H."/>
            <person name="Tamura T."/>
        </authorList>
    </citation>
    <scope>NUCLEOTIDE SEQUENCE [LARGE SCALE GENOMIC DNA]</scope>
    <source>
        <strain evidence="1 2">NBRC 107358</strain>
    </source>
</reference>
<name>A0A8J3NTQ7_9ACTN</name>
<comment type="caution">
    <text evidence="1">The sequence shown here is derived from an EMBL/GenBank/DDBJ whole genome shotgun (WGS) entry which is preliminary data.</text>
</comment>
<gene>
    <name evidence="1" type="ORF">Cch02nite_56890</name>
</gene>
<proteinExistence type="predicted"/>
<evidence type="ECO:0000313" key="2">
    <source>
        <dbReference type="Proteomes" id="UP000619293"/>
    </source>
</evidence>
<dbReference type="RefSeq" id="WP_191842031.1">
    <property type="nucleotide sequence ID" value="NZ_BAAALB010000017.1"/>
</dbReference>
<protein>
    <submittedName>
        <fullName evidence="1">Uncharacterized protein</fullName>
    </submittedName>
</protein>
<accession>A0A8J3NTQ7</accession>